<sequence>MDLRHIRYFLAVAEERNFTRAAERIGIGQPPLSTQIRDLEEEIGARLFYRLPHGAELTDAGKAFHDLVRTLPDRVSEAAEAARRAARGETGQLRLGFTGTAALNPITTGTIRAFRRSYPGVDLRVQEQNSMVLLDQIRSGDLDIAIIRANGGDAPDLKLDLLYAEPLIAALPDTTAEVLCPAETPLSLPVLRDHPIILTPPTVGESLRKAALDACTGAGFTATLGQPAPQIASILSLVAAELGFSLVPASVEQLRVAGVRYRRLTAPEPTIGLAVVIPAHNPAVTAATFRRIALETARITPEAARSDRQGP</sequence>
<dbReference type="InterPro" id="IPR000847">
    <property type="entry name" value="LysR_HTH_N"/>
</dbReference>
<dbReference type="PANTHER" id="PTHR30346">
    <property type="entry name" value="TRANSCRIPTIONAL DUAL REGULATOR HCAR-RELATED"/>
    <property type="match status" value="1"/>
</dbReference>
<evidence type="ECO:0000256" key="3">
    <source>
        <dbReference type="ARBA" id="ARBA00023125"/>
    </source>
</evidence>
<dbReference type="SUPFAM" id="SSF53850">
    <property type="entry name" value="Periplasmic binding protein-like II"/>
    <property type="match status" value="1"/>
</dbReference>
<dbReference type="FunFam" id="1.10.10.10:FF:000001">
    <property type="entry name" value="LysR family transcriptional regulator"/>
    <property type="match status" value="1"/>
</dbReference>
<name>A0A7W9ZCW0_NOVIT</name>
<dbReference type="SUPFAM" id="SSF46785">
    <property type="entry name" value="Winged helix' DNA-binding domain"/>
    <property type="match status" value="1"/>
</dbReference>
<dbReference type="PROSITE" id="PS50931">
    <property type="entry name" value="HTH_LYSR"/>
    <property type="match status" value="1"/>
</dbReference>
<reference evidence="6 7" key="1">
    <citation type="submission" date="2020-08" db="EMBL/GenBank/DDBJ databases">
        <title>Genomic Encyclopedia of Type Strains, Phase IV (KMG-IV): sequencing the most valuable type-strain genomes for metagenomic binning, comparative biology and taxonomic classification.</title>
        <authorList>
            <person name="Goeker M."/>
        </authorList>
    </citation>
    <scope>NUCLEOTIDE SEQUENCE [LARGE SCALE GENOMIC DNA]</scope>
    <source>
        <strain evidence="6 7">DSM 11590</strain>
    </source>
</reference>
<dbReference type="Proteomes" id="UP000544872">
    <property type="component" value="Unassembled WGS sequence"/>
</dbReference>
<dbReference type="GO" id="GO:0003700">
    <property type="term" value="F:DNA-binding transcription factor activity"/>
    <property type="evidence" value="ECO:0007669"/>
    <property type="project" value="InterPro"/>
</dbReference>
<evidence type="ECO:0000256" key="2">
    <source>
        <dbReference type="ARBA" id="ARBA00023015"/>
    </source>
</evidence>
<dbReference type="PANTHER" id="PTHR30346:SF30">
    <property type="entry name" value="SMALL NEUTRAL PROTEASE REGULATORY PROTEIN"/>
    <property type="match status" value="1"/>
</dbReference>
<organism evidence="6 7">
    <name type="scientific">Novispirillum itersonii</name>
    <name type="common">Aquaspirillum itersonii</name>
    <dbReference type="NCBI Taxonomy" id="189"/>
    <lineage>
        <taxon>Bacteria</taxon>
        <taxon>Pseudomonadati</taxon>
        <taxon>Pseudomonadota</taxon>
        <taxon>Alphaproteobacteria</taxon>
        <taxon>Rhodospirillales</taxon>
        <taxon>Novispirillaceae</taxon>
        <taxon>Novispirillum</taxon>
    </lineage>
</organism>
<dbReference type="Gene3D" id="3.40.190.10">
    <property type="entry name" value="Periplasmic binding protein-like II"/>
    <property type="match status" value="2"/>
</dbReference>
<comment type="similarity">
    <text evidence="1">Belongs to the LysR transcriptional regulatory family.</text>
</comment>
<keyword evidence="7" id="KW-1185">Reference proteome</keyword>
<feature type="domain" description="HTH lysR-type" evidence="5">
    <location>
        <begin position="1"/>
        <end position="58"/>
    </location>
</feature>
<keyword evidence="2" id="KW-0805">Transcription regulation</keyword>
<proteinExistence type="inferred from homology"/>
<dbReference type="InterPro" id="IPR036388">
    <property type="entry name" value="WH-like_DNA-bd_sf"/>
</dbReference>
<dbReference type="Gene3D" id="1.10.10.10">
    <property type="entry name" value="Winged helix-like DNA-binding domain superfamily/Winged helix DNA-binding domain"/>
    <property type="match status" value="1"/>
</dbReference>
<evidence type="ECO:0000256" key="1">
    <source>
        <dbReference type="ARBA" id="ARBA00009437"/>
    </source>
</evidence>
<dbReference type="AlphaFoldDB" id="A0A7W9ZCW0"/>
<dbReference type="Pfam" id="PF03466">
    <property type="entry name" value="LysR_substrate"/>
    <property type="match status" value="1"/>
</dbReference>
<evidence type="ECO:0000313" key="7">
    <source>
        <dbReference type="Proteomes" id="UP000544872"/>
    </source>
</evidence>
<gene>
    <name evidence="6" type="ORF">FHS48_000284</name>
</gene>
<protein>
    <submittedName>
        <fullName evidence="6">DNA-binding transcriptional LysR family regulator</fullName>
    </submittedName>
</protein>
<accession>A0A7W9ZCW0</accession>
<dbReference type="InterPro" id="IPR036390">
    <property type="entry name" value="WH_DNA-bd_sf"/>
</dbReference>
<dbReference type="EMBL" id="JACIIX010000001">
    <property type="protein sequence ID" value="MBB6208903.1"/>
    <property type="molecule type" value="Genomic_DNA"/>
</dbReference>
<comment type="caution">
    <text evidence="6">The sequence shown here is derived from an EMBL/GenBank/DDBJ whole genome shotgun (WGS) entry which is preliminary data.</text>
</comment>
<dbReference type="GO" id="GO:0003677">
    <property type="term" value="F:DNA binding"/>
    <property type="evidence" value="ECO:0007669"/>
    <property type="project" value="UniProtKB-KW"/>
</dbReference>
<keyword evidence="3 6" id="KW-0238">DNA-binding</keyword>
<evidence type="ECO:0000259" key="5">
    <source>
        <dbReference type="PROSITE" id="PS50931"/>
    </source>
</evidence>
<dbReference type="PRINTS" id="PR00039">
    <property type="entry name" value="HTHLYSR"/>
</dbReference>
<keyword evidence="4" id="KW-0804">Transcription</keyword>
<dbReference type="GO" id="GO:0032993">
    <property type="term" value="C:protein-DNA complex"/>
    <property type="evidence" value="ECO:0007669"/>
    <property type="project" value="TreeGrafter"/>
</dbReference>
<dbReference type="Pfam" id="PF00126">
    <property type="entry name" value="HTH_1"/>
    <property type="match status" value="1"/>
</dbReference>
<evidence type="ECO:0000256" key="4">
    <source>
        <dbReference type="ARBA" id="ARBA00023163"/>
    </source>
</evidence>
<evidence type="ECO:0000313" key="6">
    <source>
        <dbReference type="EMBL" id="MBB6208903.1"/>
    </source>
</evidence>
<dbReference type="InterPro" id="IPR005119">
    <property type="entry name" value="LysR_subst-bd"/>
</dbReference>
<dbReference type="RefSeq" id="WP_260402283.1">
    <property type="nucleotide sequence ID" value="NZ_JACIIX010000001.1"/>
</dbReference>